<feature type="domain" description="4-oxalocrotonate tautomerase-like" evidence="3">
    <location>
        <begin position="2"/>
        <end position="60"/>
    </location>
</feature>
<proteinExistence type="inferred from homology"/>
<comment type="caution">
    <text evidence="4">The sequence shown here is derived from an EMBL/GenBank/DDBJ whole genome shotgun (WGS) entry which is preliminary data.</text>
</comment>
<dbReference type="InterPro" id="IPR004370">
    <property type="entry name" value="4-OT-like_dom"/>
</dbReference>
<evidence type="ECO:0000313" key="5">
    <source>
        <dbReference type="Proteomes" id="UP000008372"/>
    </source>
</evidence>
<dbReference type="Gene3D" id="3.30.429.10">
    <property type="entry name" value="Macrophage Migration Inhibitory Factor"/>
    <property type="match status" value="1"/>
</dbReference>
<keyword evidence="2" id="KW-0413">Isomerase</keyword>
<protein>
    <submittedName>
        <fullName evidence="4">4-oxalocrotonate tautomerase</fullName>
    </submittedName>
</protein>
<evidence type="ECO:0000256" key="2">
    <source>
        <dbReference type="ARBA" id="ARBA00023235"/>
    </source>
</evidence>
<reference evidence="4 5" key="1">
    <citation type="journal article" date="2014" name="Environ. Microbiol.">
        <title>Comparative genomics of the marine bacterial genus Glaciecola reveals the high degree of genomic diversity and genomic characteristic for cold adaptation.</title>
        <authorList>
            <person name="Qin Q.L."/>
            <person name="Xie B.B."/>
            <person name="Yu Y."/>
            <person name="Shu Y.L."/>
            <person name="Rong J.C."/>
            <person name="Zhang Y.J."/>
            <person name="Zhao D.L."/>
            <person name="Chen X.L."/>
            <person name="Zhang X.Y."/>
            <person name="Chen B."/>
            <person name="Zhou B.C."/>
            <person name="Zhang Y.Z."/>
        </authorList>
    </citation>
    <scope>NUCLEOTIDE SEQUENCE [LARGE SCALE GENOMIC DNA]</scope>
    <source>
        <strain evidence="4 5">NO2</strain>
    </source>
</reference>
<evidence type="ECO:0000313" key="4">
    <source>
        <dbReference type="EMBL" id="GAC06225.1"/>
    </source>
</evidence>
<dbReference type="PANTHER" id="PTHR35530">
    <property type="entry name" value="TAUTOMERASE-RELATED"/>
    <property type="match status" value="1"/>
</dbReference>
<accession>A0ABQ0IA45</accession>
<evidence type="ECO:0000259" key="3">
    <source>
        <dbReference type="Pfam" id="PF01361"/>
    </source>
</evidence>
<dbReference type="SUPFAM" id="SSF55331">
    <property type="entry name" value="Tautomerase/MIF"/>
    <property type="match status" value="1"/>
</dbReference>
<dbReference type="EMBL" id="BAEK01000054">
    <property type="protein sequence ID" value="GAC06225.1"/>
    <property type="molecule type" value="Genomic_DNA"/>
</dbReference>
<comment type="similarity">
    <text evidence="1">Belongs to the 4-oxalocrotonate tautomerase family.</text>
</comment>
<sequence length="72" mass="8025">MPIIEMHLLEGRTPEQKTKLAKAVTDAVTESLGVNASTVRILMTEHRSYEFYVAGVAPAHRLTEQNEITSQD</sequence>
<dbReference type="Pfam" id="PF01361">
    <property type="entry name" value="Tautomerase"/>
    <property type="match status" value="1"/>
</dbReference>
<dbReference type="PANTHER" id="PTHR35530:SF1">
    <property type="entry name" value="2-HYDROXYMUCONATE TAUTOMERASE"/>
    <property type="match status" value="1"/>
</dbReference>
<dbReference type="InterPro" id="IPR014347">
    <property type="entry name" value="Tautomerase/MIF_sf"/>
</dbReference>
<organism evidence="4 5">
    <name type="scientific">Paraglaciecola agarilytica NO2</name>
    <dbReference type="NCBI Taxonomy" id="1125747"/>
    <lineage>
        <taxon>Bacteria</taxon>
        <taxon>Pseudomonadati</taxon>
        <taxon>Pseudomonadota</taxon>
        <taxon>Gammaproteobacteria</taxon>
        <taxon>Alteromonadales</taxon>
        <taxon>Alteromonadaceae</taxon>
        <taxon>Paraglaciecola</taxon>
    </lineage>
</organism>
<keyword evidence="5" id="KW-1185">Reference proteome</keyword>
<dbReference type="Proteomes" id="UP000008372">
    <property type="component" value="Unassembled WGS sequence"/>
</dbReference>
<dbReference type="RefSeq" id="WP_008305098.1">
    <property type="nucleotide sequence ID" value="NZ_BAEK01000054.1"/>
</dbReference>
<evidence type="ECO:0000256" key="1">
    <source>
        <dbReference type="ARBA" id="ARBA00006723"/>
    </source>
</evidence>
<name>A0ABQ0IA45_9ALTE</name>
<gene>
    <name evidence="4" type="ORF">GAGA_3391</name>
</gene>